<dbReference type="InterPro" id="IPR023311">
    <property type="entry name" value="Methusela_ecto_dom_2"/>
</dbReference>
<keyword evidence="6 13" id="KW-1133">Transmembrane helix</keyword>
<dbReference type="InterPro" id="IPR036272">
    <property type="entry name" value="Methuselah_N_sf"/>
</dbReference>
<dbReference type="PROSITE" id="PS50261">
    <property type="entry name" value="G_PROTEIN_RECEP_F2_4"/>
    <property type="match status" value="1"/>
</dbReference>
<evidence type="ECO:0000256" key="2">
    <source>
        <dbReference type="ARBA" id="ARBA00008979"/>
    </source>
</evidence>
<accession>A0A1I8N2K4</accession>
<keyword evidence="7" id="KW-0297">G-protein coupled receptor</keyword>
<evidence type="ECO:0000256" key="4">
    <source>
        <dbReference type="ARBA" id="ARBA00022692"/>
    </source>
</evidence>
<dbReference type="InterPro" id="IPR017981">
    <property type="entry name" value="GPCR_2-like_7TM"/>
</dbReference>
<reference evidence="15" key="1">
    <citation type="submission" date="2020-05" db="UniProtKB">
        <authorList>
            <consortium name="EnsemblMetazoa"/>
        </authorList>
    </citation>
    <scope>IDENTIFICATION</scope>
    <source>
        <strain evidence="15">Aabys</strain>
    </source>
</reference>
<comment type="subcellular location">
    <subcellularLocation>
        <location evidence="1">Cell membrane</location>
        <topology evidence="1">Multi-pass membrane protein</topology>
    </subcellularLocation>
</comment>
<evidence type="ECO:0000256" key="6">
    <source>
        <dbReference type="ARBA" id="ARBA00022989"/>
    </source>
</evidence>
<dbReference type="Gene3D" id="2.170.180.11">
    <property type="entry name" value="Methuselah ectodomain, domain 2"/>
    <property type="match status" value="1"/>
</dbReference>
<feature type="transmembrane region" description="Helical" evidence="13">
    <location>
        <begin position="248"/>
        <end position="272"/>
    </location>
</feature>
<dbReference type="VEuPathDB" id="VectorBase:MDOA010882"/>
<evidence type="ECO:0000256" key="12">
    <source>
        <dbReference type="ARBA" id="ARBA00023224"/>
    </source>
</evidence>
<dbReference type="InterPro" id="IPR044860">
    <property type="entry name" value="Methusela_ecto_dom_1"/>
</dbReference>
<keyword evidence="3" id="KW-1003">Cell membrane</keyword>
<gene>
    <name evidence="15" type="primary">101899086</name>
</gene>
<keyword evidence="10" id="KW-0675">Receptor</keyword>
<keyword evidence="11" id="KW-0325">Glycoprotein</keyword>
<dbReference type="PANTHER" id="PTHR47154">
    <property type="entry name" value="G-PROTEIN COUPLED RECEPTOR MTH-RELATED"/>
    <property type="match status" value="1"/>
</dbReference>
<comment type="similarity">
    <text evidence="2">Belongs to the G-protein coupled receptor 2 family. Mth subfamily.</text>
</comment>
<keyword evidence="5" id="KW-0732">Signal</keyword>
<feature type="transmembrane region" description="Helical" evidence="13">
    <location>
        <begin position="483"/>
        <end position="501"/>
    </location>
</feature>
<evidence type="ECO:0000313" key="15">
    <source>
        <dbReference type="EnsemblMetazoa" id="MDOA010882-PB"/>
    </source>
</evidence>
<dbReference type="Pfam" id="PF06652">
    <property type="entry name" value="Methuselah_N"/>
    <property type="match status" value="1"/>
</dbReference>
<feature type="transmembrane region" description="Helical" evidence="13">
    <location>
        <begin position="381"/>
        <end position="401"/>
    </location>
</feature>
<dbReference type="GO" id="GO:0005886">
    <property type="term" value="C:plasma membrane"/>
    <property type="evidence" value="ECO:0007669"/>
    <property type="project" value="UniProtKB-SubCell"/>
</dbReference>
<dbReference type="VEuPathDB" id="VectorBase:MDOMA2_007044"/>
<feature type="transmembrane region" description="Helical" evidence="13">
    <location>
        <begin position="443"/>
        <end position="463"/>
    </location>
</feature>
<organism evidence="15">
    <name type="scientific">Musca domestica</name>
    <name type="common">House fly</name>
    <dbReference type="NCBI Taxonomy" id="7370"/>
    <lineage>
        <taxon>Eukaryota</taxon>
        <taxon>Metazoa</taxon>
        <taxon>Ecdysozoa</taxon>
        <taxon>Arthropoda</taxon>
        <taxon>Hexapoda</taxon>
        <taxon>Insecta</taxon>
        <taxon>Pterygota</taxon>
        <taxon>Neoptera</taxon>
        <taxon>Endopterygota</taxon>
        <taxon>Diptera</taxon>
        <taxon>Brachycera</taxon>
        <taxon>Muscomorpha</taxon>
        <taxon>Muscoidea</taxon>
        <taxon>Muscidae</taxon>
        <taxon>Musca</taxon>
    </lineage>
</organism>
<evidence type="ECO:0000256" key="7">
    <source>
        <dbReference type="ARBA" id="ARBA00023040"/>
    </source>
</evidence>
<dbReference type="Gene3D" id="2.30.160.11">
    <property type="match status" value="1"/>
</dbReference>
<dbReference type="GO" id="GO:0007166">
    <property type="term" value="P:cell surface receptor signaling pathway"/>
    <property type="evidence" value="ECO:0007669"/>
    <property type="project" value="InterPro"/>
</dbReference>
<feature type="domain" description="G-protein coupled receptors family 2 profile 2" evidence="14">
    <location>
        <begin position="216"/>
        <end position="497"/>
    </location>
</feature>
<evidence type="ECO:0000256" key="11">
    <source>
        <dbReference type="ARBA" id="ARBA00023180"/>
    </source>
</evidence>
<feature type="transmembrane region" description="Helical" evidence="13">
    <location>
        <begin position="284"/>
        <end position="308"/>
    </location>
</feature>
<keyword evidence="12" id="KW-0807">Transducer</keyword>
<proteinExistence type="inferred from homology"/>
<dbReference type="InterPro" id="IPR010596">
    <property type="entry name" value="Methuselah_N_dom"/>
</dbReference>
<feature type="transmembrane region" description="Helical" evidence="13">
    <location>
        <begin position="329"/>
        <end position="351"/>
    </location>
</feature>
<evidence type="ECO:0000256" key="8">
    <source>
        <dbReference type="ARBA" id="ARBA00023136"/>
    </source>
</evidence>
<dbReference type="OrthoDB" id="6134459at2759"/>
<dbReference type="AlphaFoldDB" id="A0A1I8N2K4"/>
<keyword evidence="9" id="KW-1015">Disulfide bond</keyword>
<dbReference type="GO" id="GO:0008528">
    <property type="term" value="F:G protein-coupled peptide receptor activity"/>
    <property type="evidence" value="ECO:0007669"/>
    <property type="project" value="TreeGrafter"/>
</dbReference>
<keyword evidence="8 13" id="KW-0472">Membrane</keyword>
<dbReference type="eggNOG" id="KOG4193">
    <property type="taxonomic scope" value="Eukaryota"/>
</dbReference>
<dbReference type="InterPro" id="IPR051384">
    <property type="entry name" value="Mth_GPCR"/>
</dbReference>
<sequence length="505" mass="57525">MHRLYHILLVSYASYNWAFAEPLISLKPRPLCNFDETANLTNAHRFSNGSYLYDNVVIPPEQVTIYDYIEVLGGQRIPYPPHPRGCVCQNGGCIKFCCHPTKQYLNSEGKCRRIEHEISNSFYVNVTSNKGGTMPRNAINDFIKLNGRPCQYPEALLPEMHKEDGWQILENGMLTLPHYGTVVSKGEYCLTLLRTTDGEWSLTAMVCPVPNVLSTWKRVSNWGVVFSTLCLILTVIVYLAIPELRGSIYGWFIISSLLSLVIGYTVLAIISLSEYTFPEMTCSLIGYVAYFFYESACIWLSVIGYHLWRSSVRNKETASVDLVKHGKRSYFQCFLFTYLLSFGLTFALVIIQNSNIPNDFKPGIGVEYCWLDVHIWAALPYFFALNGVICVCGIMFTYLAAKVEKTEMEKYNDLKPIVSEISDLNLSGRFAFVRDNRRMITNYSLLLLAFVIVWLLNILSYLGEMLSLDNGNPLLYTTDIANFIEGPLILFVLVIQTKVLFCPRR</sequence>
<evidence type="ECO:0000256" key="10">
    <source>
        <dbReference type="ARBA" id="ARBA00023170"/>
    </source>
</evidence>
<evidence type="ECO:0000256" key="5">
    <source>
        <dbReference type="ARBA" id="ARBA00022729"/>
    </source>
</evidence>
<feature type="transmembrane region" description="Helical" evidence="13">
    <location>
        <begin position="222"/>
        <end position="241"/>
    </location>
</feature>
<evidence type="ECO:0000259" key="14">
    <source>
        <dbReference type="PROSITE" id="PS50261"/>
    </source>
</evidence>
<dbReference type="PANTHER" id="PTHR47154:SF2">
    <property type="entry name" value="G-PROTEIN COUPLED RECEPTOR MTH-RELATED"/>
    <property type="match status" value="1"/>
</dbReference>
<name>A0A1I8N2K4_MUSDO</name>
<dbReference type="EnsemblMetazoa" id="MDOA010882-RB">
    <property type="protein sequence ID" value="MDOA010882-PB"/>
    <property type="gene ID" value="MDOA010882"/>
</dbReference>
<dbReference type="Gene3D" id="1.20.1070.10">
    <property type="entry name" value="Rhodopsin 7-helix transmembrane proteins"/>
    <property type="match status" value="1"/>
</dbReference>
<dbReference type="SUPFAM" id="SSF63877">
    <property type="entry name" value="Methuselah ectodomain"/>
    <property type="match status" value="1"/>
</dbReference>
<protein>
    <recommendedName>
        <fullName evidence="14">G-protein coupled receptors family 2 profile 2 domain-containing protein</fullName>
    </recommendedName>
</protein>
<evidence type="ECO:0000256" key="13">
    <source>
        <dbReference type="SAM" id="Phobius"/>
    </source>
</evidence>
<evidence type="ECO:0000256" key="1">
    <source>
        <dbReference type="ARBA" id="ARBA00004651"/>
    </source>
</evidence>
<keyword evidence="4 13" id="KW-0812">Transmembrane</keyword>
<dbReference type="STRING" id="7370.A0A1I8N2K4"/>
<evidence type="ECO:0000256" key="3">
    <source>
        <dbReference type="ARBA" id="ARBA00022475"/>
    </source>
</evidence>
<evidence type="ECO:0000256" key="9">
    <source>
        <dbReference type="ARBA" id="ARBA00023157"/>
    </source>
</evidence>